<dbReference type="Gene3D" id="2.60.120.200">
    <property type="match status" value="1"/>
</dbReference>
<reference evidence="4 5" key="1">
    <citation type="submission" date="2018-11" db="EMBL/GenBank/DDBJ databases">
        <title>Micromonospora sp. PPF5-17, a new actinomycetes isolated from a hot spring soil.</title>
        <authorList>
            <person name="Thawai C."/>
        </authorList>
    </citation>
    <scope>NUCLEOTIDE SEQUENCE [LARGE SCALE GENOMIC DNA]</scope>
    <source>
        <strain evidence="4 5">PPF5-17</strain>
    </source>
</reference>
<name>A0ABX9WGV0_9ACTN</name>
<dbReference type="SUPFAM" id="SSF49899">
    <property type="entry name" value="Concanavalin A-like lectins/glucanases"/>
    <property type="match status" value="1"/>
</dbReference>
<keyword evidence="1" id="KW-0732">Signal</keyword>
<protein>
    <submittedName>
        <fullName evidence="4">LamG domain-containing protein</fullName>
    </submittedName>
</protein>
<dbReference type="PANTHER" id="PTHR46943">
    <property type="entry name" value="PENTRAXIN-RELATED PROTEIN PTX3"/>
    <property type="match status" value="1"/>
</dbReference>
<dbReference type="Proteomes" id="UP000280698">
    <property type="component" value="Unassembled WGS sequence"/>
</dbReference>
<proteinExistence type="predicted"/>
<gene>
    <name evidence="4" type="ORF">EFE23_15860</name>
</gene>
<dbReference type="Pfam" id="PF13385">
    <property type="entry name" value="Laminin_G_3"/>
    <property type="match status" value="1"/>
</dbReference>
<evidence type="ECO:0000259" key="3">
    <source>
        <dbReference type="SMART" id="SM00560"/>
    </source>
</evidence>
<evidence type="ECO:0000313" key="5">
    <source>
        <dbReference type="Proteomes" id="UP000280698"/>
    </source>
</evidence>
<dbReference type="PANTHER" id="PTHR46943:SF1">
    <property type="entry name" value="PENTRAXIN-RELATED PROTEIN PTX3"/>
    <property type="match status" value="1"/>
</dbReference>
<evidence type="ECO:0000313" key="4">
    <source>
        <dbReference type="EMBL" id="RNL98147.1"/>
    </source>
</evidence>
<dbReference type="SMART" id="SM00560">
    <property type="entry name" value="LamGL"/>
    <property type="match status" value="1"/>
</dbReference>
<dbReference type="InterPro" id="IPR006558">
    <property type="entry name" value="LamG-like"/>
</dbReference>
<evidence type="ECO:0000256" key="2">
    <source>
        <dbReference type="ARBA" id="ARBA00023157"/>
    </source>
</evidence>
<feature type="domain" description="LamG-like jellyroll fold" evidence="3">
    <location>
        <begin position="249"/>
        <end position="403"/>
    </location>
</feature>
<keyword evidence="5" id="KW-1185">Reference proteome</keyword>
<keyword evidence="2" id="KW-1015">Disulfide bond</keyword>
<dbReference type="InterPro" id="IPR042837">
    <property type="entry name" value="PTX3"/>
</dbReference>
<accession>A0ABX9WGV0</accession>
<dbReference type="EMBL" id="RJLN01000041">
    <property type="protein sequence ID" value="RNL98147.1"/>
    <property type="molecule type" value="Genomic_DNA"/>
</dbReference>
<organism evidence="4 5">
    <name type="scientific">Micromonospora solifontis</name>
    <dbReference type="NCBI Taxonomy" id="2487138"/>
    <lineage>
        <taxon>Bacteria</taxon>
        <taxon>Bacillati</taxon>
        <taxon>Actinomycetota</taxon>
        <taxon>Actinomycetes</taxon>
        <taxon>Micromonosporales</taxon>
        <taxon>Micromonosporaceae</taxon>
        <taxon>Micromonospora</taxon>
    </lineage>
</organism>
<comment type="caution">
    <text evidence="4">The sequence shown here is derived from an EMBL/GenBank/DDBJ whole genome shotgun (WGS) entry which is preliminary data.</text>
</comment>
<sequence>MQVQDPYGGQLLTVFEIRTAADLAAPIVVDSTTMPRPVVTTVGNATGVATAQVPAGKLSSGGTYYWHASSRDEAGLWSSWGLWYSFTVDTTPPTVSNVTSNQYKWKQWGATVGTPGTFSFTASGADEYTWDVDGGAATTTTAASANYTPTTDMVHTMHVKAKDKAGNTSGTYDYQFWVSPVPEAYSLWKFDEADPVKTAADSGSGFSAKKPGSLGGGARFVSGYLGNAVHLSGSPDVVTTSGPVLDTTKSFTVMAWVRPTDLAAQQKQTILAQDGPTASRFELQYNKNANGGLGGWCFTMTGDSSGGGAVSACADGQSAGLPTTGTWVHVAGRYDQATGKMRVYVMGDPRSCGGEVAEVNAAASWSATGSFAIGRGWSAGAGTSYWRGDIDDARAYQRVLTDFEICQQAAQ</sequence>
<dbReference type="InterPro" id="IPR013320">
    <property type="entry name" value="ConA-like_dom_sf"/>
</dbReference>
<evidence type="ECO:0000256" key="1">
    <source>
        <dbReference type="ARBA" id="ARBA00022729"/>
    </source>
</evidence>